<feature type="region of interest" description="Disordered" evidence="1">
    <location>
        <begin position="540"/>
        <end position="572"/>
    </location>
</feature>
<feature type="compositionally biased region" description="Polar residues" evidence="1">
    <location>
        <begin position="561"/>
        <end position="572"/>
    </location>
</feature>
<dbReference type="OrthoDB" id="2418900at2759"/>
<dbReference type="Pfam" id="PF18759">
    <property type="entry name" value="Plavaka"/>
    <property type="match status" value="2"/>
</dbReference>
<feature type="compositionally biased region" description="Acidic residues" evidence="1">
    <location>
        <begin position="547"/>
        <end position="556"/>
    </location>
</feature>
<evidence type="ECO:0008006" key="4">
    <source>
        <dbReference type="Google" id="ProtNLM"/>
    </source>
</evidence>
<dbReference type="AlphaFoldDB" id="A0A9P7EKX1"/>
<proteinExistence type="predicted"/>
<keyword evidence="3" id="KW-1185">Reference proteome</keyword>
<comment type="caution">
    <text evidence="2">The sequence shown here is derived from an EMBL/GenBank/DDBJ whole genome shotgun (WGS) entry which is preliminary data.</text>
</comment>
<dbReference type="GeneID" id="64635814"/>
<accession>A0A9P7EKX1</accession>
<evidence type="ECO:0000256" key="1">
    <source>
        <dbReference type="SAM" id="MobiDB-lite"/>
    </source>
</evidence>
<protein>
    <recommendedName>
        <fullName evidence="4">C2H2-type domain-containing protein</fullName>
    </recommendedName>
</protein>
<dbReference type="Proteomes" id="UP000807769">
    <property type="component" value="Unassembled WGS sequence"/>
</dbReference>
<evidence type="ECO:0000313" key="3">
    <source>
        <dbReference type="Proteomes" id="UP000807769"/>
    </source>
</evidence>
<name>A0A9P7EKX1_9AGAM</name>
<dbReference type="RefSeq" id="XP_041197983.1">
    <property type="nucleotide sequence ID" value="XM_041341798.1"/>
</dbReference>
<dbReference type="EMBL" id="JABBWG010000004">
    <property type="protein sequence ID" value="KAG1823923.1"/>
    <property type="molecule type" value="Genomic_DNA"/>
</dbReference>
<dbReference type="InterPro" id="IPR041078">
    <property type="entry name" value="Plavaka"/>
</dbReference>
<organism evidence="2 3">
    <name type="scientific">Suillus subaureus</name>
    <dbReference type="NCBI Taxonomy" id="48587"/>
    <lineage>
        <taxon>Eukaryota</taxon>
        <taxon>Fungi</taxon>
        <taxon>Dikarya</taxon>
        <taxon>Basidiomycota</taxon>
        <taxon>Agaricomycotina</taxon>
        <taxon>Agaricomycetes</taxon>
        <taxon>Agaricomycetidae</taxon>
        <taxon>Boletales</taxon>
        <taxon>Suillineae</taxon>
        <taxon>Suillaceae</taxon>
        <taxon>Suillus</taxon>
    </lineage>
</organism>
<gene>
    <name evidence="2" type="ORF">BJ212DRAFT_1534040</name>
</gene>
<sequence>MPTCKDCGHWVPTASGLNKHISKSQSCHTKWIKWLQNFSINIFNLGGWIQDELENSDEGMWGLFHNEDEWELVKWLIQNVGQNQTNKFLKLPIIKDQTSLSYTTAKAFLKKIDGLPTKTPAWHCDIVKVTGDLVDGDSEMLMTELELWQWDPVESYEDTQGKSQIYDNMWTCDWWWETQGKLIPGATIAPLILASDKTSLSQFHRDKSAWPIYMTISNIEKSTSTWSVAGYQLFHECMRRLLQPLIAVGCEGVEMVCADRRVQQVHPILAAYVMDHPEQCLVACMKESFCPKCCVHCDNQGELLTSLLRLCPVYHPFWADLPHANIFVSLTLDILHQLHKGVFHNHLLKWCTKIAGEDQIDEQFHMMMNYPSFQYFSKGISLMLQWTGTEHRKMQWVFLGVLTGAVQPTVFHAARAVLDFIYYAQYHAHTSQTLDALQNTLDEFHTHKHIFTDLGVRDDFNTPKLHSMMHYIDSIKSQGSADSFNTEFPECLHIDFAKNAYCATNKQDYVAQMTKWLMRQEMVDQFTAYLDWQLQRFGEDLEPATGGDEDNDDNEEMPTTAPMNSDEGSSTQPIPVSTHILPSHPSFKALTITTIMHMFSTMNFLPALTQFLHLDIVPANRPIVSEWDWFHAYWRLSIPYEKLPAIHITNGLNRIHATPPTAPAGCSSGAIGKFDTVLVQVAGDANMHTQGTALEGRCLVSLSCLQDFELHSHLGLQVAQLQFIFELPRHLTIVGKPNQLAYVEWFQPFRAWDEVFQMHAVTCSYAGRVPHSAVIPVSSIVHSCHLIPKFGTRVDRSWSAGHVLDSCKTFYLNSWIDMYTFIKPTIH</sequence>
<evidence type="ECO:0000313" key="2">
    <source>
        <dbReference type="EMBL" id="KAG1823923.1"/>
    </source>
</evidence>
<reference evidence="2" key="1">
    <citation type="journal article" date="2020" name="New Phytol.">
        <title>Comparative genomics reveals dynamic genome evolution in host specialist ectomycorrhizal fungi.</title>
        <authorList>
            <person name="Lofgren L.A."/>
            <person name="Nguyen N.H."/>
            <person name="Vilgalys R."/>
            <person name="Ruytinx J."/>
            <person name="Liao H.L."/>
            <person name="Branco S."/>
            <person name="Kuo A."/>
            <person name="LaButti K."/>
            <person name="Lipzen A."/>
            <person name="Andreopoulos W."/>
            <person name="Pangilinan J."/>
            <person name="Riley R."/>
            <person name="Hundley H."/>
            <person name="Na H."/>
            <person name="Barry K."/>
            <person name="Grigoriev I.V."/>
            <person name="Stajich J.E."/>
            <person name="Kennedy P.G."/>
        </authorList>
    </citation>
    <scope>NUCLEOTIDE SEQUENCE</scope>
    <source>
        <strain evidence="2">MN1</strain>
    </source>
</reference>